<dbReference type="Proteomes" id="UP000183567">
    <property type="component" value="Unassembled WGS sequence"/>
</dbReference>
<comment type="caution">
    <text evidence="1">The sequence shown here is derived from an EMBL/GenBank/DDBJ whole genome shotgun (WGS) entry which is preliminary data.</text>
</comment>
<gene>
    <name evidence="1" type="ORF">AZE42_00684</name>
</gene>
<dbReference type="EMBL" id="LVVM01006000">
    <property type="protein sequence ID" value="OJA09204.1"/>
    <property type="molecule type" value="Genomic_DNA"/>
</dbReference>
<dbReference type="OrthoDB" id="10550648at2759"/>
<evidence type="ECO:0000313" key="1">
    <source>
        <dbReference type="EMBL" id="OJA09204.1"/>
    </source>
</evidence>
<accession>A0A1J8QBR9</accession>
<reference evidence="1 2" key="1">
    <citation type="submission" date="2016-03" db="EMBL/GenBank/DDBJ databases">
        <title>Comparative genomics of the ectomycorrhizal sister species Rhizopogon vinicolor and Rhizopogon vesiculosus (Basidiomycota: Boletales) reveals a divergence of the mating type B locus.</title>
        <authorList>
            <person name="Mujic A.B."/>
            <person name="Kuo A."/>
            <person name="Tritt A."/>
            <person name="Lipzen A."/>
            <person name="Chen C."/>
            <person name="Johnson J."/>
            <person name="Sharma A."/>
            <person name="Barry K."/>
            <person name="Grigoriev I.V."/>
            <person name="Spatafora J.W."/>
        </authorList>
    </citation>
    <scope>NUCLEOTIDE SEQUENCE [LARGE SCALE GENOMIC DNA]</scope>
    <source>
        <strain evidence="1 2">AM-OR11-056</strain>
    </source>
</reference>
<name>A0A1J8QBR9_9AGAM</name>
<organism evidence="1 2">
    <name type="scientific">Rhizopogon vesiculosus</name>
    <dbReference type="NCBI Taxonomy" id="180088"/>
    <lineage>
        <taxon>Eukaryota</taxon>
        <taxon>Fungi</taxon>
        <taxon>Dikarya</taxon>
        <taxon>Basidiomycota</taxon>
        <taxon>Agaricomycotina</taxon>
        <taxon>Agaricomycetes</taxon>
        <taxon>Agaricomycetidae</taxon>
        <taxon>Boletales</taxon>
        <taxon>Suillineae</taxon>
        <taxon>Rhizopogonaceae</taxon>
        <taxon>Rhizopogon</taxon>
    </lineage>
</organism>
<evidence type="ECO:0000313" key="2">
    <source>
        <dbReference type="Proteomes" id="UP000183567"/>
    </source>
</evidence>
<dbReference type="AlphaFoldDB" id="A0A1J8QBR9"/>
<keyword evidence="2" id="KW-1185">Reference proteome</keyword>
<protein>
    <submittedName>
        <fullName evidence="1">Uncharacterized protein</fullName>
    </submittedName>
</protein>
<sequence length="245" mass="27520">MRRLPPKVKPPSLSTHYRSTRHGAKLELVSVKRRAKVQTPHHQDPGASADFRKTREEGDLQWYSIEGVNNCAESRTETITFFDATYPYKRYQFSASVVQCTFLQLIAALFRTFCRSMDSHECAAPSQPFDLLMTEEGTNIPTLFCGIREQRVSIGEPSRSSDVEAPSSDFLCYGQTPFPPICILVLKPLSSWLQRALHTMGMEGGFDQCSGNPPPSLVLLFSKEGYIEDVGRNDARPSFPNGKHK</sequence>
<proteinExistence type="predicted"/>